<name>A0A918TDC0_9BACT</name>
<keyword evidence="3" id="KW-1185">Reference proteome</keyword>
<dbReference type="EMBL" id="BMXI01000001">
    <property type="protein sequence ID" value="GHC40535.1"/>
    <property type="molecule type" value="Genomic_DNA"/>
</dbReference>
<keyword evidence="1" id="KW-1133">Transmembrane helix</keyword>
<evidence type="ECO:0000313" key="3">
    <source>
        <dbReference type="Proteomes" id="UP000644507"/>
    </source>
</evidence>
<organism evidence="2 3">
    <name type="scientific">Roseibacillus persicicus</name>
    <dbReference type="NCBI Taxonomy" id="454148"/>
    <lineage>
        <taxon>Bacteria</taxon>
        <taxon>Pseudomonadati</taxon>
        <taxon>Verrucomicrobiota</taxon>
        <taxon>Verrucomicrobiia</taxon>
        <taxon>Verrucomicrobiales</taxon>
        <taxon>Verrucomicrobiaceae</taxon>
        <taxon>Roseibacillus</taxon>
    </lineage>
</organism>
<proteinExistence type="predicted"/>
<evidence type="ECO:0000313" key="2">
    <source>
        <dbReference type="EMBL" id="GHC40535.1"/>
    </source>
</evidence>
<feature type="transmembrane region" description="Helical" evidence="1">
    <location>
        <begin position="47"/>
        <end position="66"/>
    </location>
</feature>
<feature type="transmembrane region" description="Helical" evidence="1">
    <location>
        <begin position="116"/>
        <end position="136"/>
    </location>
</feature>
<sequence length="140" mass="15279">MLVRKIWDDRLTPVKESGSKLKPVTRLGLGGALSSTTERNRRLGRNLGWGSFWSMIVVVAMIWIRWGLMAMGLDFTNGVAGLETTMFLLGALAVMVSHLLLFVCDHLTGGDTGPSVWALAIFWGGVVVGPFFVNALEMVL</sequence>
<keyword evidence="1" id="KW-0812">Transmembrane</keyword>
<dbReference type="AlphaFoldDB" id="A0A918TDC0"/>
<dbReference type="Proteomes" id="UP000644507">
    <property type="component" value="Unassembled WGS sequence"/>
</dbReference>
<protein>
    <submittedName>
        <fullName evidence="2">Uncharacterized protein</fullName>
    </submittedName>
</protein>
<comment type="caution">
    <text evidence="2">The sequence shown here is derived from an EMBL/GenBank/DDBJ whole genome shotgun (WGS) entry which is preliminary data.</text>
</comment>
<accession>A0A918TDC0</accession>
<feature type="transmembrane region" description="Helical" evidence="1">
    <location>
        <begin position="86"/>
        <end position="104"/>
    </location>
</feature>
<keyword evidence="1" id="KW-0472">Membrane</keyword>
<reference evidence="2" key="1">
    <citation type="journal article" date="2014" name="Int. J. Syst. Evol. Microbiol.">
        <title>Complete genome sequence of Corynebacterium casei LMG S-19264T (=DSM 44701T), isolated from a smear-ripened cheese.</title>
        <authorList>
            <consortium name="US DOE Joint Genome Institute (JGI-PGF)"/>
            <person name="Walter F."/>
            <person name="Albersmeier A."/>
            <person name="Kalinowski J."/>
            <person name="Ruckert C."/>
        </authorList>
    </citation>
    <scope>NUCLEOTIDE SEQUENCE</scope>
    <source>
        <strain evidence="2">KCTC 12988</strain>
    </source>
</reference>
<gene>
    <name evidence="2" type="ORF">GCM10007100_01280</name>
</gene>
<evidence type="ECO:0000256" key="1">
    <source>
        <dbReference type="SAM" id="Phobius"/>
    </source>
</evidence>
<reference evidence="2" key="2">
    <citation type="submission" date="2020-09" db="EMBL/GenBank/DDBJ databases">
        <authorList>
            <person name="Sun Q."/>
            <person name="Kim S."/>
        </authorList>
    </citation>
    <scope>NUCLEOTIDE SEQUENCE</scope>
    <source>
        <strain evidence="2">KCTC 12988</strain>
    </source>
</reference>